<reference evidence="6 7" key="1">
    <citation type="submission" date="2013-04" db="EMBL/GenBank/DDBJ databases">
        <title>The Genome Sequence of Parabacteroides gordonii DSM 23371.</title>
        <authorList>
            <consortium name="The Broad Institute Genomics Platform"/>
            <person name="Earl A."/>
            <person name="Ward D."/>
            <person name="Feldgarden M."/>
            <person name="Gevers D."/>
            <person name="Martens E."/>
            <person name="Sakamoto M."/>
            <person name="Benno Y."/>
            <person name="Suzuki N."/>
            <person name="Matsunaga N."/>
            <person name="Koshihara K."/>
            <person name="Seki M."/>
            <person name="Komiya H."/>
            <person name="Walker B."/>
            <person name="Young S."/>
            <person name="Zeng Q."/>
            <person name="Gargeya S."/>
            <person name="Fitzgerald M."/>
            <person name="Haas B."/>
            <person name="Abouelleil A."/>
            <person name="Allen A.W."/>
            <person name="Alvarado L."/>
            <person name="Arachchi H.M."/>
            <person name="Berlin A.M."/>
            <person name="Chapman S.B."/>
            <person name="Gainer-Dewar J."/>
            <person name="Goldberg J."/>
            <person name="Griggs A."/>
            <person name="Gujja S."/>
            <person name="Hansen M."/>
            <person name="Howarth C."/>
            <person name="Imamovic A."/>
            <person name="Ireland A."/>
            <person name="Larimer J."/>
            <person name="McCowan C."/>
            <person name="Murphy C."/>
            <person name="Pearson M."/>
            <person name="Poon T.W."/>
            <person name="Priest M."/>
            <person name="Roberts A."/>
            <person name="Saif S."/>
            <person name="Shea T."/>
            <person name="Sisk P."/>
            <person name="Sykes S."/>
            <person name="Wortman J."/>
            <person name="Nusbaum C."/>
            <person name="Birren B."/>
        </authorList>
    </citation>
    <scope>NUCLEOTIDE SEQUENCE [LARGE SCALE GENOMIC DNA]</scope>
    <source>
        <strain evidence="6 7">MS-1</strain>
    </source>
</reference>
<feature type="domain" description="RNA polymerase sigma factor 70 region 4 type 2" evidence="5">
    <location>
        <begin position="126"/>
        <end position="174"/>
    </location>
</feature>
<dbReference type="InterPro" id="IPR039425">
    <property type="entry name" value="RNA_pol_sigma-70-like"/>
</dbReference>
<dbReference type="Gene3D" id="1.10.1740.10">
    <property type="match status" value="1"/>
</dbReference>
<evidence type="ECO:0000256" key="2">
    <source>
        <dbReference type="ARBA" id="ARBA00023015"/>
    </source>
</evidence>
<gene>
    <name evidence="6" type="ORF">HMPREF1536_03128</name>
</gene>
<dbReference type="Pfam" id="PF08281">
    <property type="entry name" value="Sigma70_r4_2"/>
    <property type="match status" value="1"/>
</dbReference>
<dbReference type="SUPFAM" id="SSF88946">
    <property type="entry name" value="Sigma2 domain of RNA polymerase sigma factors"/>
    <property type="match status" value="1"/>
</dbReference>
<dbReference type="GO" id="GO:0006352">
    <property type="term" value="P:DNA-templated transcription initiation"/>
    <property type="evidence" value="ECO:0007669"/>
    <property type="project" value="InterPro"/>
</dbReference>
<keyword evidence="3" id="KW-0731">Sigma factor</keyword>
<dbReference type="Gene3D" id="1.10.10.10">
    <property type="entry name" value="Winged helix-like DNA-binding domain superfamily/Winged helix DNA-binding domain"/>
    <property type="match status" value="1"/>
</dbReference>
<accession>A0A0F5JCS2</accession>
<evidence type="ECO:0000259" key="5">
    <source>
        <dbReference type="Pfam" id="PF08281"/>
    </source>
</evidence>
<dbReference type="InterPro" id="IPR014284">
    <property type="entry name" value="RNA_pol_sigma-70_dom"/>
</dbReference>
<keyword evidence="4" id="KW-0804">Transcription</keyword>
<dbReference type="CDD" id="cd06171">
    <property type="entry name" value="Sigma70_r4"/>
    <property type="match status" value="1"/>
</dbReference>
<dbReference type="InterPro" id="IPR013249">
    <property type="entry name" value="RNA_pol_sigma70_r4_t2"/>
</dbReference>
<dbReference type="SUPFAM" id="SSF88659">
    <property type="entry name" value="Sigma3 and sigma4 domains of RNA polymerase sigma factors"/>
    <property type="match status" value="1"/>
</dbReference>
<dbReference type="InterPro" id="IPR036388">
    <property type="entry name" value="WH-like_DNA-bd_sf"/>
</dbReference>
<dbReference type="PANTHER" id="PTHR43133">
    <property type="entry name" value="RNA POLYMERASE ECF-TYPE SIGMA FACTO"/>
    <property type="match status" value="1"/>
</dbReference>
<evidence type="ECO:0000313" key="7">
    <source>
        <dbReference type="Proteomes" id="UP000033035"/>
    </source>
</evidence>
<dbReference type="InterPro" id="IPR013324">
    <property type="entry name" value="RNA_pol_sigma_r3/r4-like"/>
</dbReference>
<protein>
    <submittedName>
        <fullName evidence="6">Sigma-70 family RNA polymerase sigma factor</fullName>
    </submittedName>
</protein>
<evidence type="ECO:0000256" key="1">
    <source>
        <dbReference type="ARBA" id="ARBA00010641"/>
    </source>
</evidence>
<evidence type="ECO:0000256" key="4">
    <source>
        <dbReference type="ARBA" id="ARBA00023163"/>
    </source>
</evidence>
<dbReference type="HOGENOM" id="CLU_047691_4_2_10"/>
<dbReference type="Proteomes" id="UP000033035">
    <property type="component" value="Unassembled WGS sequence"/>
</dbReference>
<dbReference type="EMBL" id="AQHW01000015">
    <property type="protein sequence ID" value="KKB55656.1"/>
    <property type="molecule type" value="Genomic_DNA"/>
</dbReference>
<dbReference type="GO" id="GO:0003677">
    <property type="term" value="F:DNA binding"/>
    <property type="evidence" value="ECO:0007669"/>
    <property type="project" value="InterPro"/>
</dbReference>
<dbReference type="PATRIC" id="fig|1203610.3.peg.3194"/>
<dbReference type="InterPro" id="IPR013325">
    <property type="entry name" value="RNA_pol_sigma_r2"/>
</dbReference>
<dbReference type="STRING" id="1203610.HMPREF1536_03128"/>
<keyword evidence="7" id="KW-1185">Reference proteome</keyword>
<dbReference type="NCBIfam" id="TIGR02937">
    <property type="entry name" value="sigma70-ECF"/>
    <property type="match status" value="1"/>
</dbReference>
<name>A0A0F5JCS2_9BACT</name>
<comment type="similarity">
    <text evidence="1">Belongs to the sigma-70 factor family. ECF subfamily.</text>
</comment>
<comment type="caution">
    <text evidence="6">The sequence shown here is derived from an EMBL/GenBank/DDBJ whole genome shotgun (WGS) entry which is preliminary data.</text>
</comment>
<organism evidence="6 7">
    <name type="scientific">Parabacteroides gordonii MS-1 = DSM 23371</name>
    <dbReference type="NCBI Taxonomy" id="1203610"/>
    <lineage>
        <taxon>Bacteria</taxon>
        <taxon>Pseudomonadati</taxon>
        <taxon>Bacteroidota</taxon>
        <taxon>Bacteroidia</taxon>
        <taxon>Bacteroidales</taxon>
        <taxon>Tannerellaceae</taxon>
        <taxon>Parabacteroides</taxon>
    </lineage>
</organism>
<evidence type="ECO:0000313" key="6">
    <source>
        <dbReference type="EMBL" id="KKB55656.1"/>
    </source>
</evidence>
<sequence length="187" mass="22094">MYQKADEIIWNLCLKGDRKAFEVLYRRYYPILYNYGKIYSKDTDLVKNCLQNFFVKLMSNYSGLSQTASVRCYLLKAFRYALYNELKSEQIRNGILISCPDDVLTVKADQFLDEEDLSPKNVFISSAFRKLSSKQQEILYLYYIRELNHDEISDLLNINYQSSKNLLFRSIAKLRSLLLSDSFMDEE</sequence>
<dbReference type="PANTHER" id="PTHR43133:SF46">
    <property type="entry name" value="RNA POLYMERASE SIGMA-70 FACTOR ECF SUBFAMILY"/>
    <property type="match status" value="1"/>
</dbReference>
<keyword evidence="2" id="KW-0805">Transcription regulation</keyword>
<dbReference type="AlphaFoldDB" id="A0A0F5JCS2"/>
<evidence type="ECO:0000256" key="3">
    <source>
        <dbReference type="ARBA" id="ARBA00023082"/>
    </source>
</evidence>
<proteinExistence type="inferred from homology"/>
<dbReference type="RefSeq" id="WP_028726120.1">
    <property type="nucleotide sequence ID" value="NZ_AUAE01000008.1"/>
</dbReference>
<dbReference type="GO" id="GO:0016987">
    <property type="term" value="F:sigma factor activity"/>
    <property type="evidence" value="ECO:0007669"/>
    <property type="project" value="UniProtKB-KW"/>
</dbReference>